<dbReference type="SUPFAM" id="SSF48208">
    <property type="entry name" value="Six-hairpin glycosidases"/>
    <property type="match status" value="1"/>
</dbReference>
<sequence>MVSVTIKFAAALAIFSTVALGRPETRQAGNGTVDEFIETEKPIALQGVLNNIGPDGSLVEGASAGIVVASPSKVDPDYFYTWSRDSALTLKALIDEFIFNGDESLQTVIDNYVQAQAILQTIENPSGSLSDGTGLAEPKFYTNETAFTDAWGRPQRDGPALRAIALIAYSNWLVANGEEDTATTDIWPIISNDLSYVGQYWNQTTFDLWEEVQGSSFFTTQNQYRSLVEGSTLATALGTECTGCDQAPQILCFLQSYWNGEYLTANVNVNNGRSGHDANTFLGSLAIFDANASCSSPTFQPCNSQSLSSFKSYIDSFRSGSELYPINDGIANGSGIAIGRYPEDTYQGGNPWYLITTGAAEFLYDAVAQWTAQAALTIDDTSLPFFRDIYPSAVTGDYTASDSDFTSILAAVTTYADSFVSIVQQYTPSNGSLAEQFNKDSPGDPLSAADLTWSYAAFVTMSQRRAGQYPAGWEGSAAPELPDTCQSSSTPGTYAPAPAASTAA</sequence>
<keyword evidence="6" id="KW-0325">Glycoprotein</keyword>
<keyword evidence="4 13" id="KW-0732">Signal</keyword>
<evidence type="ECO:0000256" key="3">
    <source>
        <dbReference type="ARBA" id="ARBA00012593"/>
    </source>
</evidence>
<evidence type="ECO:0000256" key="13">
    <source>
        <dbReference type="SAM" id="SignalP"/>
    </source>
</evidence>
<name>A0ABR2V6X5_9PEZI</name>
<gene>
    <name evidence="15" type="ORF">SUNI508_04899</name>
</gene>
<keyword evidence="8" id="KW-0326">Glycosidase</keyword>
<keyword evidence="5 15" id="KW-0378">Hydrolase</keyword>
<organism evidence="15 16">
    <name type="scientific">Seiridium unicorne</name>
    <dbReference type="NCBI Taxonomy" id="138068"/>
    <lineage>
        <taxon>Eukaryota</taxon>
        <taxon>Fungi</taxon>
        <taxon>Dikarya</taxon>
        <taxon>Ascomycota</taxon>
        <taxon>Pezizomycotina</taxon>
        <taxon>Sordariomycetes</taxon>
        <taxon>Xylariomycetidae</taxon>
        <taxon>Amphisphaeriales</taxon>
        <taxon>Sporocadaceae</taxon>
        <taxon>Seiridium</taxon>
    </lineage>
</organism>
<dbReference type="EC" id="3.2.1.3" evidence="3"/>
<evidence type="ECO:0000256" key="2">
    <source>
        <dbReference type="ARBA" id="ARBA00006188"/>
    </source>
</evidence>
<dbReference type="PANTHER" id="PTHR31616">
    <property type="entry name" value="TREHALASE"/>
    <property type="match status" value="1"/>
</dbReference>
<feature type="domain" description="GH15-like" evidence="14">
    <location>
        <begin position="43"/>
        <end position="462"/>
    </location>
</feature>
<feature type="chain" id="PRO_5045870416" description="glucan 1,4-alpha-glucosidase" evidence="13">
    <location>
        <begin position="22"/>
        <end position="504"/>
    </location>
</feature>
<dbReference type="Proteomes" id="UP001408356">
    <property type="component" value="Unassembled WGS sequence"/>
</dbReference>
<feature type="signal peptide" evidence="13">
    <location>
        <begin position="1"/>
        <end position="21"/>
    </location>
</feature>
<evidence type="ECO:0000313" key="16">
    <source>
        <dbReference type="Proteomes" id="UP001408356"/>
    </source>
</evidence>
<evidence type="ECO:0000256" key="1">
    <source>
        <dbReference type="ARBA" id="ARBA00001863"/>
    </source>
</evidence>
<dbReference type="GO" id="GO:0016787">
    <property type="term" value="F:hydrolase activity"/>
    <property type="evidence" value="ECO:0007669"/>
    <property type="project" value="UniProtKB-KW"/>
</dbReference>
<dbReference type="PRINTS" id="PR00736">
    <property type="entry name" value="GLHYDRLASE15"/>
</dbReference>
<proteinExistence type="inferred from homology"/>
<feature type="compositionally biased region" description="Low complexity" evidence="12">
    <location>
        <begin position="487"/>
        <end position="504"/>
    </location>
</feature>
<dbReference type="Gene3D" id="1.50.10.10">
    <property type="match status" value="1"/>
</dbReference>
<evidence type="ECO:0000256" key="8">
    <source>
        <dbReference type="ARBA" id="ARBA00023295"/>
    </source>
</evidence>
<evidence type="ECO:0000256" key="11">
    <source>
        <dbReference type="ARBA" id="ARBA00033473"/>
    </source>
</evidence>
<accession>A0ABR2V6X5</accession>
<keyword evidence="9" id="KW-0624">Polysaccharide degradation</keyword>
<feature type="region of interest" description="Disordered" evidence="12">
    <location>
        <begin position="470"/>
        <end position="504"/>
    </location>
</feature>
<comment type="similarity">
    <text evidence="2">Belongs to the glycosyl hydrolase 15 family.</text>
</comment>
<dbReference type="Pfam" id="PF00723">
    <property type="entry name" value="Glyco_hydro_15"/>
    <property type="match status" value="1"/>
</dbReference>
<evidence type="ECO:0000256" key="7">
    <source>
        <dbReference type="ARBA" id="ARBA00023277"/>
    </source>
</evidence>
<evidence type="ECO:0000256" key="12">
    <source>
        <dbReference type="SAM" id="MobiDB-lite"/>
    </source>
</evidence>
<comment type="caution">
    <text evidence="15">The sequence shown here is derived from an EMBL/GenBank/DDBJ whole genome shotgun (WGS) entry which is preliminary data.</text>
</comment>
<dbReference type="InterPro" id="IPR008928">
    <property type="entry name" value="6-hairpin_glycosidase_sf"/>
</dbReference>
<dbReference type="PANTHER" id="PTHR31616:SF12">
    <property type="entry name" value="GLUCOAMYLASE"/>
    <property type="match status" value="1"/>
</dbReference>
<evidence type="ECO:0000256" key="10">
    <source>
        <dbReference type="ARBA" id="ARBA00033442"/>
    </source>
</evidence>
<evidence type="ECO:0000256" key="5">
    <source>
        <dbReference type="ARBA" id="ARBA00022801"/>
    </source>
</evidence>
<comment type="catalytic activity">
    <reaction evidence="1">
        <text>Hydrolysis of terminal (1-&gt;4)-linked alpha-D-glucose residues successively from non-reducing ends of the chains with release of beta-D-glucose.</text>
        <dbReference type="EC" id="3.2.1.3"/>
    </reaction>
</comment>
<dbReference type="InterPro" id="IPR012341">
    <property type="entry name" value="6hp_glycosidase-like_sf"/>
</dbReference>
<evidence type="ECO:0000259" key="14">
    <source>
        <dbReference type="Pfam" id="PF00723"/>
    </source>
</evidence>
<reference evidence="15 16" key="1">
    <citation type="journal article" date="2024" name="J. Plant Pathol.">
        <title>Sequence and assembly of the genome of Seiridium unicorne, isolate CBS 538.82, causal agent of cypress canker disease.</title>
        <authorList>
            <person name="Scali E."/>
            <person name="Rocca G.D."/>
            <person name="Danti R."/>
            <person name="Garbelotto M."/>
            <person name="Barberini S."/>
            <person name="Baroncelli R."/>
            <person name="Emiliani G."/>
        </authorList>
    </citation>
    <scope>NUCLEOTIDE SEQUENCE [LARGE SCALE GENOMIC DNA]</scope>
    <source>
        <strain evidence="15 16">BM-138-508</strain>
    </source>
</reference>
<dbReference type="EMBL" id="JARVKF010000124">
    <property type="protein sequence ID" value="KAK9422220.1"/>
    <property type="molecule type" value="Genomic_DNA"/>
</dbReference>
<keyword evidence="16" id="KW-1185">Reference proteome</keyword>
<evidence type="ECO:0000256" key="9">
    <source>
        <dbReference type="ARBA" id="ARBA00023326"/>
    </source>
</evidence>
<protein>
    <recommendedName>
        <fullName evidence="3">glucan 1,4-alpha-glucosidase</fullName>
        <ecNumber evidence="3">3.2.1.3</ecNumber>
    </recommendedName>
    <alternativeName>
        <fullName evidence="11">1,4-alpha-D-glucan glucohydrolase</fullName>
    </alternativeName>
    <alternativeName>
        <fullName evidence="10">Glucan 1,4-alpha-glucosidase</fullName>
    </alternativeName>
</protein>
<dbReference type="InterPro" id="IPR011613">
    <property type="entry name" value="GH15-like"/>
</dbReference>
<evidence type="ECO:0000256" key="6">
    <source>
        <dbReference type="ARBA" id="ARBA00023180"/>
    </source>
</evidence>
<keyword evidence="7" id="KW-0119">Carbohydrate metabolism</keyword>
<evidence type="ECO:0000256" key="4">
    <source>
        <dbReference type="ARBA" id="ARBA00022729"/>
    </source>
</evidence>
<evidence type="ECO:0000313" key="15">
    <source>
        <dbReference type="EMBL" id="KAK9422220.1"/>
    </source>
</evidence>
<dbReference type="InterPro" id="IPR000165">
    <property type="entry name" value="Glucoamylase"/>
</dbReference>